<dbReference type="Proteomes" id="UP000291084">
    <property type="component" value="Chromosome 11"/>
</dbReference>
<reference evidence="1 2" key="1">
    <citation type="journal article" date="2015" name="Sci. Rep.">
        <title>The power of single molecule real-time sequencing technology in the de novo assembly of a eukaryotic genome.</title>
        <authorList>
            <person name="Sakai H."/>
            <person name="Naito K."/>
            <person name="Ogiso-Tanaka E."/>
            <person name="Takahashi Y."/>
            <person name="Iseki K."/>
            <person name="Muto C."/>
            <person name="Satou K."/>
            <person name="Teruya K."/>
            <person name="Shiroma A."/>
            <person name="Shimoji M."/>
            <person name="Hirano T."/>
            <person name="Itoh T."/>
            <person name="Kaga A."/>
            <person name="Tomooka N."/>
        </authorList>
    </citation>
    <scope>NUCLEOTIDE SEQUENCE [LARGE SCALE GENOMIC DNA]</scope>
    <source>
        <strain evidence="2">cv. Shumari</strain>
    </source>
</reference>
<protein>
    <submittedName>
        <fullName evidence="1">Uncharacterized protein</fullName>
    </submittedName>
</protein>
<keyword evidence="2" id="KW-1185">Reference proteome</keyword>
<dbReference type="OrthoDB" id="1938864at2759"/>
<accession>A0A0S3TAQ3</accession>
<dbReference type="EMBL" id="AP015044">
    <property type="protein sequence ID" value="BAU02298.1"/>
    <property type="molecule type" value="Genomic_DNA"/>
</dbReference>
<organism evidence="1 2">
    <name type="scientific">Vigna angularis var. angularis</name>
    <dbReference type="NCBI Taxonomy" id="157739"/>
    <lineage>
        <taxon>Eukaryota</taxon>
        <taxon>Viridiplantae</taxon>
        <taxon>Streptophyta</taxon>
        <taxon>Embryophyta</taxon>
        <taxon>Tracheophyta</taxon>
        <taxon>Spermatophyta</taxon>
        <taxon>Magnoliopsida</taxon>
        <taxon>eudicotyledons</taxon>
        <taxon>Gunneridae</taxon>
        <taxon>Pentapetalae</taxon>
        <taxon>rosids</taxon>
        <taxon>fabids</taxon>
        <taxon>Fabales</taxon>
        <taxon>Fabaceae</taxon>
        <taxon>Papilionoideae</taxon>
        <taxon>50 kb inversion clade</taxon>
        <taxon>NPAAA clade</taxon>
        <taxon>indigoferoid/millettioid clade</taxon>
        <taxon>Phaseoleae</taxon>
        <taxon>Vigna</taxon>
    </lineage>
</organism>
<evidence type="ECO:0000313" key="2">
    <source>
        <dbReference type="Proteomes" id="UP000291084"/>
    </source>
</evidence>
<proteinExistence type="predicted"/>
<name>A0A0S3TAQ3_PHAAN</name>
<sequence length="294" mass="32269">MAPPLKPNQISMPQAPNDRQLRQKFILPLTTMVASLHCNSVPVFRQNPLIHSPKRAMTNDSSSIETLGSRLQLLVGKPPLLNSAKSKKSTGIADRFIVRREDEGEVAADGGWVEVGDGEGKEGGEAGRIFNGVPSTRGSPSGFLPRFYLSSVLVNLPSQKQILLLRQKEQYTVKEREKVFLLHATLATDGKEKGTYNYDNESITSLDLEAFTFDADQSFGSVPSVLPNCVEPSEKASTSSSASFETDSSINNYATGRSSPIGATFFETLFSLYARDQNLEKEASNTRSRTQRFI</sequence>
<dbReference type="PANTHER" id="PTHR37767:SF1">
    <property type="entry name" value="HYDROXYPROLINE-RICH GLYCOPROTEIN FAMILY PROTEIN"/>
    <property type="match status" value="1"/>
</dbReference>
<evidence type="ECO:0000313" key="1">
    <source>
        <dbReference type="EMBL" id="BAU02298.1"/>
    </source>
</evidence>
<dbReference type="PANTHER" id="PTHR37767">
    <property type="entry name" value="HYDROXYPROLINE-RICH GLYCOPROTEIN FAMILY PROTEIN"/>
    <property type="match status" value="1"/>
</dbReference>
<dbReference type="AlphaFoldDB" id="A0A0S3TAQ3"/>
<gene>
    <name evidence="1" type="primary">Vigan.11G179700</name>
    <name evidence="1" type="ORF">VIGAN_11179700</name>
</gene>